<dbReference type="EMBL" id="CP027668">
    <property type="protein sequence ID" value="AVO45501.1"/>
    <property type="molecule type" value="Genomic_DNA"/>
</dbReference>
<evidence type="ECO:0000259" key="1">
    <source>
        <dbReference type="Pfam" id="PF03061"/>
    </source>
</evidence>
<dbReference type="Proteomes" id="UP000237889">
    <property type="component" value="Chromosome"/>
</dbReference>
<sequence length="157" mass="16399">MDGAIPTAGPVPPGFVRLGETEGFIGLAGPYYWRPTPSGAVEYGFGAELRHGNPNGVLHGGSLTTFMDTVLGYEVIRVTGRRCATIALNTQFLAGGRAGDWVTGRIAMRRLTGSMAFIDGEVLAGETLVATTTAIFRLFKPEGAPHLLRGGPPIAAG</sequence>
<reference evidence="2 3" key="1">
    <citation type="submission" date="2018-03" db="EMBL/GenBank/DDBJ databases">
        <title>Genome sequencing of Phreatobacter sp.</title>
        <authorList>
            <person name="Kim S.-J."/>
            <person name="Heo J."/>
            <person name="Kwon S.-W."/>
        </authorList>
    </citation>
    <scope>NUCLEOTIDE SEQUENCE [LARGE SCALE GENOMIC DNA]</scope>
    <source>
        <strain evidence="2 3">S-12</strain>
    </source>
</reference>
<dbReference type="RefSeq" id="WP_106748842.1">
    <property type="nucleotide sequence ID" value="NZ_CP027668.1"/>
</dbReference>
<dbReference type="KEGG" id="phr:C6569_10730"/>
<protein>
    <submittedName>
        <fullName evidence="2">PaaI family thioesterase</fullName>
    </submittedName>
</protein>
<dbReference type="GO" id="GO:0016790">
    <property type="term" value="F:thiolester hydrolase activity"/>
    <property type="evidence" value="ECO:0007669"/>
    <property type="project" value="UniProtKB-ARBA"/>
</dbReference>
<dbReference type="OrthoDB" id="3477511at2"/>
<dbReference type="Pfam" id="PF03061">
    <property type="entry name" value="4HBT"/>
    <property type="match status" value="1"/>
</dbReference>
<dbReference type="AlphaFoldDB" id="A0A2S0NC46"/>
<evidence type="ECO:0000313" key="2">
    <source>
        <dbReference type="EMBL" id="AVO45501.1"/>
    </source>
</evidence>
<dbReference type="SUPFAM" id="SSF54637">
    <property type="entry name" value="Thioesterase/thiol ester dehydrase-isomerase"/>
    <property type="match status" value="1"/>
</dbReference>
<name>A0A2S0NC46_9HYPH</name>
<feature type="domain" description="Thioesterase" evidence="1">
    <location>
        <begin position="55"/>
        <end position="128"/>
    </location>
</feature>
<dbReference type="InterPro" id="IPR029069">
    <property type="entry name" value="HotDog_dom_sf"/>
</dbReference>
<gene>
    <name evidence="2" type="ORF">C6569_10730</name>
</gene>
<evidence type="ECO:0000313" key="3">
    <source>
        <dbReference type="Proteomes" id="UP000237889"/>
    </source>
</evidence>
<accession>A0A2S0NC46</accession>
<dbReference type="Gene3D" id="3.10.129.10">
    <property type="entry name" value="Hotdog Thioesterase"/>
    <property type="match status" value="1"/>
</dbReference>
<proteinExistence type="predicted"/>
<dbReference type="InterPro" id="IPR006683">
    <property type="entry name" value="Thioestr_dom"/>
</dbReference>
<dbReference type="CDD" id="cd03443">
    <property type="entry name" value="PaaI_thioesterase"/>
    <property type="match status" value="1"/>
</dbReference>
<organism evidence="2 3">
    <name type="scientific">Phreatobacter cathodiphilus</name>
    <dbReference type="NCBI Taxonomy" id="1868589"/>
    <lineage>
        <taxon>Bacteria</taxon>
        <taxon>Pseudomonadati</taxon>
        <taxon>Pseudomonadota</taxon>
        <taxon>Alphaproteobacteria</taxon>
        <taxon>Hyphomicrobiales</taxon>
        <taxon>Phreatobacteraceae</taxon>
        <taxon>Phreatobacter</taxon>
    </lineage>
</organism>
<keyword evidence="3" id="KW-1185">Reference proteome</keyword>